<evidence type="ECO:0000256" key="1">
    <source>
        <dbReference type="ARBA" id="ARBA00022679"/>
    </source>
</evidence>
<keyword evidence="3" id="KW-1185">Reference proteome</keyword>
<evidence type="ECO:0000313" key="2">
    <source>
        <dbReference type="EMBL" id="EAU39981.1"/>
    </source>
</evidence>
<sequence>MKVAGGLAEDGIVIGNTFDKYGSTNPIVRRMVAGFTNTLQGWVKDIAPGTIHEVGCGEGYWVQKWAADGIVTKGSDFSEQIIAMARDNAVKNYLSPDIFEVRSIYEVEPGRDNAELIVCCEVFEHIDDPQRALKALRRVVDRHLILSVPREPLWRALNMVRGRYLGDFGNTPGHIQHWSKGAIVSLVGQYFDVVEVASPLPWTMIRCTSRTAKPAA</sequence>
<keyword evidence="1" id="KW-0808">Transferase</keyword>
<protein>
    <submittedName>
        <fullName evidence="2">Uncharacterized protein</fullName>
    </submittedName>
</protein>
<dbReference type="SUPFAM" id="SSF53335">
    <property type="entry name" value="S-adenosyl-L-methionine-dependent methyltransferases"/>
    <property type="match status" value="1"/>
</dbReference>
<dbReference type="EMBL" id="AATP01000010">
    <property type="protein sequence ID" value="EAU39981.1"/>
    <property type="molecule type" value="Genomic_DNA"/>
</dbReference>
<accession>Q0FYL4</accession>
<dbReference type="GO" id="GO:0016740">
    <property type="term" value="F:transferase activity"/>
    <property type="evidence" value="ECO:0007669"/>
    <property type="project" value="UniProtKB-KW"/>
</dbReference>
<dbReference type="InterPro" id="IPR029063">
    <property type="entry name" value="SAM-dependent_MTases_sf"/>
</dbReference>
<evidence type="ECO:0000313" key="3">
    <source>
        <dbReference type="Proteomes" id="UP000004310"/>
    </source>
</evidence>
<dbReference type="Proteomes" id="UP000004310">
    <property type="component" value="Unassembled WGS sequence"/>
</dbReference>
<dbReference type="AlphaFoldDB" id="Q0FYL4"/>
<dbReference type="HOGENOM" id="CLU_1393591_0_0_5"/>
<dbReference type="PANTHER" id="PTHR43861:SF3">
    <property type="entry name" value="PUTATIVE (AFU_ORTHOLOGUE AFUA_2G14390)-RELATED"/>
    <property type="match status" value="1"/>
</dbReference>
<dbReference type="eggNOG" id="COG2227">
    <property type="taxonomic scope" value="Bacteria"/>
</dbReference>
<dbReference type="CDD" id="cd02440">
    <property type="entry name" value="AdoMet_MTases"/>
    <property type="match status" value="1"/>
</dbReference>
<dbReference type="RefSeq" id="WP_007065554.1">
    <property type="nucleotide sequence ID" value="NZ_DS022272.1"/>
</dbReference>
<gene>
    <name evidence="2" type="ORF">FP2506_02030</name>
</gene>
<dbReference type="STRING" id="217511.GCA_001463845_03132"/>
<proteinExistence type="predicted"/>
<dbReference type="Pfam" id="PF13489">
    <property type="entry name" value="Methyltransf_23"/>
    <property type="match status" value="1"/>
</dbReference>
<comment type="caution">
    <text evidence="2">The sequence shown here is derived from an EMBL/GenBank/DDBJ whole genome shotgun (WGS) entry which is preliminary data.</text>
</comment>
<dbReference type="PANTHER" id="PTHR43861">
    <property type="entry name" value="TRANS-ACONITATE 2-METHYLTRANSFERASE-RELATED"/>
    <property type="match status" value="1"/>
</dbReference>
<reference evidence="2 3" key="1">
    <citation type="journal article" date="2010" name="J. Bacteriol.">
        <title>Genome sequence of Fulvimarina pelagi HTCC2506T, a Mn(II)-oxidizing alphaproteobacterium possessing an aerobic anoxygenic photosynthetic gene cluster and Xanthorhodopsin.</title>
        <authorList>
            <person name="Kang I."/>
            <person name="Oh H.M."/>
            <person name="Lim S.I."/>
            <person name="Ferriera S."/>
            <person name="Giovannoni S.J."/>
            <person name="Cho J.C."/>
        </authorList>
    </citation>
    <scope>NUCLEOTIDE SEQUENCE [LARGE SCALE GENOMIC DNA]</scope>
    <source>
        <strain evidence="2 3">HTCC2506</strain>
    </source>
</reference>
<name>Q0FYL4_9HYPH</name>
<dbReference type="Gene3D" id="3.40.50.150">
    <property type="entry name" value="Vaccinia Virus protein VP39"/>
    <property type="match status" value="1"/>
</dbReference>
<organism evidence="2 3">
    <name type="scientific">Fulvimarina pelagi HTCC2506</name>
    <dbReference type="NCBI Taxonomy" id="314231"/>
    <lineage>
        <taxon>Bacteria</taxon>
        <taxon>Pseudomonadati</taxon>
        <taxon>Pseudomonadota</taxon>
        <taxon>Alphaproteobacteria</taxon>
        <taxon>Hyphomicrobiales</taxon>
        <taxon>Aurantimonadaceae</taxon>
        <taxon>Fulvimarina</taxon>
    </lineage>
</organism>